<feature type="compositionally biased region" description="Basic and acidic residues" evidence="13">
    <location>
        <begin position="218"/>
        <end position="229"/>
    </location>
</feature>
<dbReference type="InterPro" id="IPR018123">
    <property type="entry name" value="WWE-dom_subgr"/>
</dbReference>
<evidence type="ECO:0000256" key="13">
    <source>
        <dbReference type="SAM" id="MobiDB-lite"/>
    </source>
</evidence>
<evidence type="ECO:0000259" key="14">
    <source>
        <dbReference type="PROSITE" id="PS50237"/>
    </source>
</evidence>
<dbReference type="PROSITE" id="PS50237">
    <property type="entry name" value="HECT"/>
    <property type="match status" value="1"/>
</dbReference>
<dbReference type="InParanoid" id="A0A6P8I4T3"/>
<keyword evidence="9" id="KW-0234">DNA repair</keyword>
<dbReference type="GeneID" id="116298237"/>
<evidence type="ECO:0000259" key="15">
    <source>
        <dbReference type="PROSITE" id="PS50918"/>
    </source>
</evidence>
<feature type="compositionally biased region" description="Basic and acidic residues" evidence="13">
    <location>
        <begin position="107"/>
        <end position="127"/>
    </location>
</feature>
<name>A0A6P8I4T3_ACTTE</name>
<dbReference type="FunFam" id="3.30.2410.10:FF:000005">
    <property type="entry name" value="E3 ubiquitin-protein ligase TRIP12 isoform X1"/>
    <property type="match status" value="1"/>
</dbReference>
<gene>
    <name evidence="17" type="primary">LOC116298237</name>
</gene>
<feature type="domain" description="HECT" evidence="14">
    <location>
        <begin position="1546"/>
        <end position="1930"/>
    </location>
</feature>
<feature type="compositionally biased region" description="Low complexity" evidence="13">
    <location>
        <begin position="1355"/>
        <end position="1372"/>
    </location>
</feature>
<evidence type="ECO:0000256" key="8">
    <source>
        <dbReference type="ARBA" id="ARBA00022786"/>
    </source>
</evidence>
<keyword evidence="7" id="KW-0227">DNA damage</keyword>
<feature type="region of interest" description="Disordered" evidence="13">
    <location>
        <begin position="1355"/>
        <end position="1385"/>
    </location>
</feature>
<dbReference type="Proteomes" id="UP000515163">
    <property type="component" value="Unplaced"/>
</dbReference>
<dbReference type="Gene3D" id="3.30.2160.10">
    <property type="entry name" value="Hect, E3 ligase catalytic domain"/>
    <property type="match status" value="1"/>
</dbReference>
<dbReference type="GO" id="GO:0008270">
    <property type="term" value="F:zinc ion binding"/>
    <property type="evidence" value="ECO:0007669"/>
    <property type="project" value="InterPro"/>
</dbReference>
<sequence length="1930" mass="213885">MAESSVEGEQGGTVFRSKSKLPAKRKSQTNLSGEYKVEEKKSKKSSPSTAGSQSITSSSSHYNLRPRVCLSSSTTSVTTTQSSSRIQSTKTLAAKKSSSSPSLGARGTEKGTEKSARQLKKTQREAPKLTSYSSSPVAAASALPFYNLTSTSSDTTVTFKSKVPKTDSSHKSASDSRLSSKLNFLRASLTSGAHRGKDLGNHSTSEGSRGSQSSAQSHRGDPPKPEGSRRSQRTTEATGSCASNSRRGSQTKKRTWTRRQQPSMSTEDGLSEQGASAGQPRLNEAGQSSSSVAERNDGSANSHSDDNELKDSDMSRLQSLLEARGVPPHLFGSLGPRMHQLLHRASSNSSNSKAQQLLQGIQSSDEGQQLQAVIEMCQLLVMGNEESLAGFPVKQAVPALINLLNKEQKFELVNHACRALTYLMESLPRSTMVVVEAIPAFLEKLQSIECMDVAEQSLTALDMLSKRHGKAILQAGGMSTCLLFLDFFSISAQRSALAIASNCCASVGPDDFHYIANAIEILSTRLQIQDKKSVESCCLAFSRLVDSFQNDKKHLKDLSAHGLLNNIQQLLIVFPPIISTGTFVMVLRMLSLLCSNCPDLAVDLIKNNIVETLQFLLFGSVDQDIEDNVELITRSPQEFFELTCSISELFPKLPQTGVFSVDALLNKSQQRSEHGLWQWRDDRGVWHSYSWIDSKIIEAAYHSGEDELSLATMGRTYTIDLNAMQQINEDTGTTRPVQRCNGSGESSSTLSSKAESVKVDSRIAILQEDSLLEDSYTYKLFSCLYSILNSSVSIAIRNRCVNAILRMIYYAPAELLQVILKRHPISSIIGGMLQSHDIRTLVNALQLAEILMQKLPDVFHISFRREGVMHKAKSLASGSVLENSSSQGKEVKRCSAAAPVVAGEPYSTHCTHPIQVFEKPPSPPSRLGEVLRGKRRSKRNPRSKEKCQSVMEPDLKKQTEVTHLTKSVNLPTTSSLSHHSKPSFFSSLTSARWNAKASTSSLLSSSDGLPRVDVNSLNTTLHALSTSRMSDNKEKIRTWIKEQAIKFCATYFDEEQGKSHPGLDVLQKLSNAKENLATNVKDNTEVLKVIRCVLSDSEEGASPFEILHSGLVPQLLRYLTSQTSDYQQPLESRLKRFLQAFMDLPESGDVTAVPLNDQKKPPLASLVAKLHSCVNQVEQFPVKVHDAPSGSSGVTGSRGSQALRFFSTHQIKCHLQRHPDCKTLKQWKGGPVKIDPLALVQAVERYLVVRGYGKLKEAIDDLDGSEDDGSDDEIDESLALELQGESMPRHHLEIMIGDKVLPYNMTVYQAIKQYGQTDEDKDTEEDQGVLGRPSIWVGQHTIWFRPLTHGSYLPSGNNRLRGGSASRSSSKTSLKRSLRDDLDKGPSSISQVLRHCLPSDLGISDPSIEVLCLMRALHVLNNNWQLLFESNENNPLISNADFINSKLSAKILRQLQDPIAVMTGNYPSWIEDLPKKCPFLFPFECRQQLFFSTAFDRERAMSKLQESIPDLINTEMSDRVAPRLDRKKHTVSRKELLIQAEKIIQDLGSSQSILEIQYEGEVGTGLGPTLEFYTLVSKEFQKSSMEMWRGSDIAPPPTEDAEEGVTYVHSPCGLFPAPIPKNTKAAALTKLRTKFRFLGRFLGRAVLDFRMIDIPLSETFYKWMLGLENSFDYRDLQYVDPTLAKSMGQLQALVRQKKRLEEDTGLTTESLQLAIENLTLDGASVEDLGLDFILPGYPNIELKKNGRNIPVTIHNLEEYIKLVVQWTFVEGVERQFQAFQEGFDSVFSLANLNGFSPHEMDLLLCGSGGENWDTKHLVDCCRPDHGYNHDSRAIKNLFEILSSYDQNQQRLFLQFVTGSPRLPVGGFRSLNPPLTIVRKTFEPPLSADNYLPSVMTCVNYLKLPDYSTKEIMEDKLKVAAQEGQRSFHLS</sequence>
<dbReference type="PANTHER" id="PTHR45670:SF13">
    <property type="entry name" value="E3 UBIQUITIN-PROTEIN LIGASE TRIP12"/>
    <property type="match status" value="1"/>
</dbReference>
<dbReference type="InterPro" id="IPR011989">
    <property type="entry name" value="ARM-like"/>
</dbReference>
<reference evidence="17" key="1">
    <citation type="submission" date="2025-08" db="UniProtKB">
        <authorList>
            <consortium name="RefSeq"/>
        </authorList>
    </citation>
    <scope>IDENTIFICATION</scope>
    <source>
        <tissue evidence="17">Tentacle</tissue>
    </source>
</reference>
<dbReference type="InterPro" id="IPR057948">
    <property type="entry name" value="TPR_TRIP12_N"/>
</dbReference>
<dbReference type="RefSeq" id="XP_031562481.1">
    <property type="nucleotide sequence ID" value="XM_031706621.1"/>
</dbReference>
<dbReference type="OrthoDB" id="271273at2759"/>
<evidence type="ECO:0000256" key="6">
    <source>
        <dbReference type="ARBA" id="ARBA00022679"/>
    </source>
</evidence>
<feature type="compositionally biased region" description="Low complexity" evidence="13">
    <location>
        <begin position="45"/>
        <end position="60"/>
    </location>
</feature>
<feature type="compositionally biased region" description="Basic and acidic residues" evidence="13">
    <location>
        <begin position="303"/>
        <end position="312"/>
    </location>
</feature>
<dbReference type="UniPathway" id="UPA00143"/>
<dbReference type="Gene3D" id="1.25.10.10">
    <property type="entry name" value="Leucine-rich Repeat Variant"/>
    <property type="match status" value="1"/>
</dbReference>
<evidence type="ECO:0000313" key="16">
    <source>
        <dbReference type="Proteomes" id="UP000515163"/>
    </source>
</evidence>
<evidence type="ECO:0000256" key="5">
    <source>
        <dbReference type="ARBA" id="ARBA00022553"/>
    </source>
</evidence>
<dbReference type="SUPFAM" id="SSF117839">
    <property type="entry name" value="WWE domain"/>
    <property type="match status" value="1"/>
</dbReference>
<organism evidence="16 17">
    <name type="scientific">Actinia tenebrosa</name>
    <name type="common">Australian red waratah sea anemone</name>
    <dbReference type="NCBI Taxonomy" id="6105"/>
    <lineage>
        <taxon>Eukaryota</taxon>
        <taxon>Metazoa</taxon>
        <taxon>Cnidaria</taxon>
        <taxon>Anthozoa</taxon>
        <taxon>Hexacorallia</taxon>
        <taxon>Actiniaria</taxon>
        <taxon>Actiniidae</taxon>
        <taxon>Actinia</taxon>
    </lineage>
</organism>
<feature type="compositionally biased region" description="Polar residues" evidence="13">
    <location>
        <begin position="234"/>
        <end position="248"/>
    </location>
</feature>
<accession>A0A6P8I4T3</accession>
<dbReference type="FunCoup" id="A0A6P8I4T3">
    <property type="interactions" value="3404"/>
</dbReference>
<evidence type="ECO:0000256" key="1">
    <source>
        <dbReference type="ARBA" id="ARBA00000885"/>
    </source>
</evidence>
<protein>
    <recommendedName>
        <fullName evidence="12">E3 ubiquitin-protein ligase</fullName>
        <ecNumber evidence="12">2.3.2.26</ecNumber>
    </recommendedName>
</protein>
<dbReference type="GO" id="GO:0061630">
    <property type="term" value="F:ubiquitin protein ligase activity"/>
    <property type="evidence" value="ECO:0007669"/>
    <property type="project" value="UniProtKB-UniRule"/>
</dbReference>
<evidence type="ECO:0000313" key="17">
    <source>
        <dbReference type="RefSeq" id="XP_031562481.1"/>
    </source>
</evidence>
<evidence type="ECO:0000256" key="3">
    <source>
        <dbReference type="ARBA" id="ARBA00004906"/>
    </source>
</evidence>
<comment type="similarity">
    <text evidence="4 12">Belongs to the UPL family. K-HECT subfamily.</text>
</comment>
<feature type="region of interest" description="Disordered" evidence="13">
    <location>
        <begin position="914"/>
        <end position="962"/>
    </location>
</feature>
<feature type="domain" description="WWE" evidence="15">
    <location>
        <begin position="663"/>
        <end position="739"/>
    </location>
</feature>
<dbReference type="SUPFAM" id="SSF56204">
    <property type="entry name" value="Hect, E3 ligase catalytic domain"/>
    <property type="match status" value="1"/>
</dbReference>
<dbReference type="GO" id="GO:0016607">
    <property type="term" value="C:nuclear speck"/>
    <property type="evidence" value="ECO:0007669"/>
    <property type="project" value="TreeGrafter"/>
</dbReference>
<dbReference type="Gene3D" id="3.90.1750.10">
    <property type="entry name" value="Hect, E3 ligase catalytic domains"/>
    <property type="match status" value="1"/>
</dbReference>
<dbReference type="Pfam" id="PF25579">
    <property type="entry name" value="TPR_TRIP12_N"/>
    <property type="match status" value="1"/>
</dbReference>
<dbReference type="InterPro" id="IPR000569">
    <property type="entry name" value="HECT_dom"/>
</dbReference>
<evidence type="ECO:0000256" key="11">
    <source>
        <dbReference type="PROSITE-ProRule" id="PRU00104"/>
    </source>
</evidence>
<dbReference type="FunFam" id="3.30.2160.10:FF:000013">
    <property type="entry name" value="E3 ubiquitin-protein ligase TRIP12 isoform X1"/>
    <property type="match status" value="1"/>
</dbReference>
<dbReference type="KEGG" id="aten:116298237"/>
<keyword evidence="6 12" id="KW-0808">Transferase</keyword>
<dbReference type="GO" id="GO:0000209">
    <property type="term" value="P:protein polyubiquitination"/>
    <property type="evidence" value="ECO:0007669"/>
    <property type="project" value="TreeGrafter"/>
</dbReference>
<dbReference type="Pfam" id="PF02825">
    <property type="entry name" value="WWE"/>
    <property type="match status" value="1"/>
</dbReference>
<dbReference type="Pfam" id="PF00632">
    <property type="entry name" value="HECT"/>
    <property type="match status" value="1"/>
</dbReference>
<dbReference type="EC" id="2.3.2.26" evidence="12"/>
<dbReference type="PANTHER" id="PTHR45670">
    <property type="entry name" value="E3 UBIQUITIN-PROTEIN LIGASE TRIP12"/>
    <property type="match status" value="1"/>
</dbReference>
<dbReference type="Gene3D" id="3.30.720.50">
    <property type="match status" value="1"/>
</dbReference>
<evidence type="ECO:0000256" key="9">
    <source>
        <dbReference type="ARBA" id="ARBA00023204"/>
    </source>
</evidence>
<keyword evidence="8 11" id="KW-0833">Ubl conjugation pathway</keyword>
<keyword evidence="10" id="KW-0539">Nucleus</keyword>
<evidence type="ECO:0000256" key="4">
    <source>
        <dbReference type="ARBA" id="ARBA00006331"/>
    </source>
</evidence>
<dbReference type="SMART" id="SM00678">
    <property type="entry name" value="WWE"/>
    <property type="match status" value="1"/>
</dbReference>
<dbReference type="GO" id="GO:0043161">
    <property type="term" value="P:proteasome-mediated ubiquitin-dependent protein catabolic process"/>
    <property type="evidence" value="ECO:0007669"/>
    <property type="project" value="TreeGrafter"/>
</dbReference>
<feature type="compositionally biased region" description="Basic and acidic residues" evidence="13">
    <location>
        <begin position="942"/>
        <end position="960"/>
    </location>
</feature>
<comment type="subcellular location">
    <subcellularLocation>
        <location evidence="2">Nucleus</location>
        <location evidence="2">Nucleoplasm</location>
    </subcellularLocation>
</comment>
<feature type="compositionally biased region" description="Basic residues" evidence="13">
    <location>
        <begin position="17"/>
        <end position="27"/>
    </location>
</feature>
<feature type="region of interest" description="Disordered" evidence="13">
    <location>
        <begin position="732"/>
        <end position="751"/>
    </location>
</feature>
<feature type="compositionally biased region" description="Low complexity" evidence="13">
    <location>
        <begin position="742"/>
        <end position="751"/>
    </location>
</feature>
<dbReference type="GO" id="GO:0006281">
    <property type="term" value="P:DNA repair"/>
    <property type="evidence" value="ECO:0007669"/>
    <property type="project" value="UniProtKB-KW"/>
</dbReference>
<dbReference type="SUPFAM" id="SSF48371">
    <property type="entry name" value="ARM repeat"/>
    <property type="match status" value="1"/>
</dbReference>
<comment type="pathway">
    <text evidence="3 12">Protein modification; protein ubiquitination.</text>
</comment>
<feature type="region of interest" description="Disordered" evidence="13">
    <location>
        <begin position="153"/>
        <end position="312"/>
    </location>
</feature>
<feature type="compositionally biased region" description="Low complexity" evidence="13">
    <location>
        <begin position="71"/>
        <end position="103"/>
    </location>
</feature>
<dbReference type="InterPro" id="IPR045322">
    <property type="entry name" value="HECTD1/TRIP12-like"/>
</dbReference>
<evidence type="ECO:0000256" key="12">
    <source>
        <dbReference type="RuleBase" id="RU369009"/>
    </source>
</evidence>
<feature type="active site" description="Glycyl thioester intermediate" evidence="11">
    <location>
        <position position="1897"/>
    </location>
</feature>
<feature type="compositionally biased region" description="Polar residues" evidence="13">
    <location>
        <begin position="285"/>
        <end position="302"/>
    </location>
</feature>
<dbReference type="Gene3D" id="3.30.2410.10">
    <property type="entry name" value="Hect, E3 ligase catalytic domain"/>
    <property type="match status" value="1"/>
</dbReference>
<dbReference type="PROSITE" id="PS50918">
    <property type="entry name" value="WWE"/>
    <property type="match status" value="1"/>
</dbReference>
<keyword evidence="5" id="KW-0597">Phosphoprotein</keyword>
<dbReference type="InterPro" id="IPR004170">
    <property type="entry name" value="WWE_dom"/>
</dbReference>
<feature type="compositionally biased region" description="Polar residues" evidence="13">
    <location>
        <begin position="258"/>
        <end position="276"/>
    </location>
</feature>
<dbReference type="InterPro" id="IPR016024">
    <property type="entry name" value="ARM-type_fold"/>
</dbReference>
<dbReference type="InterPro" id="IPR035983">
    <property type="entry name" value="Hect_E3_ubiquitin_ligase"/>
</dbReference>
<dbReference type="CDD" id="cd00078">
    <property type="entry name" value="HECTc"/>
    <property type="match status" value="1"/>
</dbReference>
<dbReference type="SMART" id="SM00119">
    <property type="entry name" value="HECTc"/>
    <property type="match status" value="1"/>
</dbReference>
<evidence type="ECO:0000256" key="2">
    <source>
        <dbReference type="ARBA" id="ARBA00004642"/>
    </source>
</evidence>
<feature type="region of interest" description="Disordered" evidence="13">
    <location>
        <begin position="1"/>
        <end position="136"/>
    </location>
</feature>
<feature type="compositionally biased region" description="Low complexity" evidence="13">
    <location>
        <begin position="202"/>
        <end position="217"/>
    </location>
</feature>
<comment type="catalytic activity">
    <reaction evidence="1 12">
        <text>S-ubiquitinyl-[E2 ubiquitin-conjugating enzyme]-L-cysteine + [acceptor protein]-L-lysine = [E2 ubiquitin-conjugating enzyme]-L-cysteine + N(6)-ubiquitinyl-[acceptor protein]-L-lysine.</text>
        <dbReference type="EC" id="2.3.2.26"/>
    </reaction>
</comment>
<evidence type="ECO:0000256" key="7">
    <source>
        <dbReference type="ARBA" id="ARBA00022763"/>
    </source>
</evidence>
<proteinExistence type="inferred from homology"/>
<evidence type="ECO:0000256" key="10">
    <source>
        <dbReference type="ARBA" id="ARBA00023242"/>
    </source>
</evidence>
<keyword evidence="16" id="KW-1185">Reference proteome</keyword>
<dbReference type="InterPro" id="IPR037197">
    <property type="entry name" value="WWE_dom_sf"/>
</dbReference>
<feature type="compositionally biased region" description="Basic and acidic residues" evidence="13">
    <location>
        <begin position="164"/>
        <end position="174"/>
    </location>
</feature>